<gene>
    <name evidence="2" type="ORF">PCOR1329_LOCUS59734</name>
</gene>
<feature type="compositionally biased region" description="Basic residues" evidence="1">
    <location>
        <begin position="194"/>
        <end position="208"/>
    </location>
</feature>
<accession>A0ABN9VPP8</accession>
<name>A0ABN9VPP8_9DINO</name>
<protein>
    <submittedName>
        <fullName evidence="2">Uncharacterized protein</fullName>
    </submittedName>
</protein>
<sequence>MVAHSAETVRDQVNAALLIVRSVIDGESLNQAGMQKASAFHKQVYQKCEMFMVHDNGDTCLVDGRKVMYLYGADAMKARLMSLSSDIEKGAVDLTSLKVFRQFRWLLTPQEDLVVKRCVTEERRKRQNILEKGMIMDAPLGKHEDCVKGAAAPTQTAGAAVEPENTRRPPLRRAPPRRQRWLRLRAVPTPAPAPRRRRPLARRHLPRASSRRLRRLKWVLMVKHRRPLSKRSWRFSCQRARRAPRRRHFSGPSHGDQAARP</sequence>
<feature type="compositionally biased region" description="Basic residues" evidence="1">
    <location>
        <begin position="237"/>
        <end position="249"/>
    </location>
</feature>
<evidence type="ECO:0000256" key="1">
    <source>
        <dbReference type="SAM" id="MobiDB-lite"/>
    </source>
</evidence>
<keyword evidence="3" id="KW-1185">Reference proteome</keyword>
<proteinExistence type="predicted"/>
<dbReference type="EMBL" id="CAUYUJ010017458">
    <property type="protein sequence ID" value="CAK0874984.1"/>
    <property type="molecule type" value="Genomic_DNA"/>
</dbReference>
<comment type="caution">
    <text evidence="2">The sequence shown here is derived from an EMBL/GenBank/DDBJ whole genome shotgun (WGS) entry which is preliminary data.</text>
</comment>
<reference evidence="2" key="1">
    <citation type="submission" date="2023-10" db="EMBL/GenBank/DDBJ databases">
        <authorList>
            <person name="Chen Y."/>
            <person name="Shah S."/>
            <person name="Dougan E. K."/>
            <person name="Thang M."/>
            <person name="Chan C."/>
        </authorList>
    </citation>
    <scope>NUCLEOTIDE SEQUENCE [LARGE SCALE GENOMIC DNA]</scope>
</reference>
<organism evidence="2 3">
    <name type="scientific">Prorocentrum cordatum</name>
    <dbReference type="NCBI Taxonomy" id="2364126"/>
    <lineage>
        <taxon>Eukaryota</taxon>
        <taxon>Sar</taxon>
        <taxon>Alveolata</taxon>
        <taxon>Dinophyceae</taxon>
        <taxon>Prorocentrales</taxon>
        <taxon>Prorocentraceae</taxon>
        <taxon>Prorocentrum</taxon>
    </lineage>
</organism>
<feature type="compositionally biased region" description="Basic residues" evidence="1">
    <location>
        <begin position="169"/>
        <end position="183"/>
    </location>
</feature>
<evidence type="ECO:0000313" key="3">
    <source>
        <dbReference type="Proteomes" id="UP001189429"/>
    </source>
</evidence>
<feature type="region of interest" description="Disordered" evidence="1">
    <location>
        <begin position="237"/>
        <end position="261"/>
    </location>
</feature>
<feature type="region of interest" description="Disordered" evidence="1">
    <location>
        <begin position="150"/>
        <end position="208"/>
    </location>
</feature>
<feature type="compositionally biased region" description="Low complexity" evidence="1">
    <location>
        <begin position="150"/>
        <end position="160"/>
    </location>
</feature>
<dbReference type="Proteomes" id="UP001189429">
    <property type="component" value="Unassembled WGS sequence"/>
</dbReference>
<evidence type="ECO:0000313" key="2">
    <source>
        <dbReference type="EMBL" id="CAK0874984.1"/>
    </source>
</evidence>